<dbReference type="EMBL" id="CAJOBA010044746">
    <property type="protein sequence ID" value="CAF4167985.1"/>
    <property type="molecule type" value="Genomic_DNA"/>
</dbReference>
<keyword evidence="4" id="KW-0833">Ubl conjugation pathway</keyword>
<evidence type="ECO:0000256" key="4">
    <source>
        <dbReference type="ARBA" id="ARBA00022786"/>
    </source>
</evidence>
<keyword evidence="3" id="KW-0863">Zinc-finger</keyword>
<dbReference type="EMBL" id="CAJNOK010023095">
    <property type="protein sequence ID" value="CAF1357626.1"/>
    <property type="molecule type" value="Genomic_DNA"/>
</dbReference>
<name>A0A815E6F0_9BILA</name>
<dbReference type="Proteomes" id="UP000682733">
    <property type="component" value="Unassembled WGS sequence"/>
</dbReference>
<dbReference type="EMBL" id="CAJNOQ010012910">
    <property type="protein sequence ID" value="CAF1310539.1"/>
    <property type="molecule type" value="Genomic_DNA"/>
</dbReference>
<dbReference type="InterPro" id="IPR051628">
    <property type="entry name" value="LUBAC_E3_Ligases"/>
</dbReference>
<organism evidence="6 10">
    <name type="scientific">Didymodactylos carnosus</name>
    <dbReference type="NCBI Taxonomy" id="1234261"/>
    <lineage>
        <taxon>Eukaryota</taxon>
        <taxon>Metazoa</taxon>
        <taxon>Spiralia</taxon>
        <taxon>Gnathifera</taxon>
        <taxon>Rotifera</taxon>
        <taxon>Eurotatoria</taxon>
        <taxon>Bdelloidea</taxon>
        <taxon>Philodinida</taxon>
        <taxon>Philodinidae</taxon>
        <taxon>Didymodactylos</taxon>
    </lineage>
</organism>
<dbReference type="OrthoDB" id="10034535at2759"/>
<protein>
    <submittedName>
        <fullName evidence="6">Uncharacterized protein</fullName>
    </submittedName>
</protein>
<dbReference type="EMBL" id="CAJOBC010042219">
    <property type="protein sequence ID" value="CAF4147596.1"/>
    <property type="molecule type" value="Genomic_DNA"/>
</dbReference>
<dbReference type="AlphaFoldDB" id="A0A815E6F0"/>
<keyword evidence="5" id="KW-0862">Zinc</keyword>
<proteinExistence type="predicted"/>
<evidence type="ECO:0000313" key="9">
    <source>
        <dbReference type="EMBL" id="CAF4167985.1"/>
    </source>
</evidence>
<reference evidence="6" key="1">
    <citation type="submission" date="2021-02" db="EMBL/GenBank/DDBJ databases">
        <authorList>
            <person name="Nowell W R."/>
        </authorList>
    </citation>
    <scope>NUCLEOTIDE SEQUENCE</scope>
</reference>
<gene>
    <name evidence="6" type="ORF">GPM918_LOCUS28969</name>
    <name evidence="7" type="ORF">OVA965_LOCUS31090</name>
    <name evidence="8" type="ORF">SRO942_LOCUS29512</name>
    <name evidence="9" type="ORF">TMI583_LOCUS31914</name>
</gene>
<evidence type="ECO:0000313" key="7">
    <source>
        <dbReference type="EMBL" id="CAF1357626.1"/>
    </source>
</evidence>
<evidence type="ECO:0000313" key="8">
    <source>
        <dbReference type="EMBL" id="CAF4147596.1"/>
    </source>
</evidence>
<evidence type="ECO:0000256" key="1">
    <source>
        <dbReference type="ARBA" id="ARBA00004906"/>
    </source>
</evidence>
<evidence type="ECO:0000256" key="2">
    <source>
        <dbReference type="ARBA" id="ARBA00022723"/>
    </source>
</evidence>
<accession>A0A815E6F0</accession>
<comment type="caution">
    <text evidence="6">The sequence shown here is derived from an EMBL/GenBank/DDBJ whole genome shotgun (WGS) entry which is preliminary data.</text>
</comment>
<dbReference type="PANTHER" id="PTHR22770:SF47">
    <property type="entry name" value="E3 UBIQUITIN-PROTEIN LIGASE RNF216"/>
    <property type="match status" value="1"/>
</dbReference>
<dbReference type="GO" id="GO:0008270">
    <property type="term" value="F:zinc ion binding"/>
    <property type="evidence" value="ECO:0007669"/>
    <property type="project" value="UniProtKB-KW"/>
</dbReference>
<evidence type="ECO:0000256" key="3">
    <source>
        <dbReference type="ARBA" id="ARBA00022771"/>
    </source>
</evidence>
<dbReference type="Proteomes" id="UP000681722">
    <property type="component" value="Unassembled WGS sequence"/>
</dbReference>
<keyword evidence="2" id="KW-0479">Metal-binding</keyword>
<sequence>MVIYRSQVFRIDKLHEIKDRLWQVNLTLTSDDDPQPRQSSEYMRDEAQEYEWLRTTRKKGKSKTTICGSCQEELEPDHSGIQCVQGHHFCPVCSQNIVTMFFSDPRSYTPLKCLQCNILLNVSVFERQLEPHQIEHYRTIMVTLVYAKDFLTEGEELLYCPFCSYAEISPKGTDFLYCRNKDCSKVSCLICLKQCPKFEENYDDDEDEDEFQQKTDEMEKHFMCAQLKDDKKIIDDAIEQGQKLPCPQCGLAGMKDDGRQSFRIFDKKRPF</sequence>
<keyword evidence="10" id="KW-1185">Reference proteome</keyword>
<dbReference type="PANTHER" id="PTHR22770">
    <property type="entry name" value="UBIQUITIN CONJUGATING ENZYME 7 INTERACTING PROTEIN-RELATED"/>
    <property type="match status" value="1"/>
</dbReference>
<dbReference type="Proteomes" id="UP000677228">
    <property type="component" value="Unassembled WGS sequence"/>
</dbReference>
<evidence type="ECO:0000313" key="10">
    <source>
        <dbReference type="Proteomes" id="UP000663829"/>
    </source>
</evidence>
<comment type="pathway">
    <text evidence="1">Protein modification; protein ubiquitination.</text>
</comment>
<evidence type="ECO:0000256" key="5">
    <source>
        <dbReference type="ARBA" id="ARBA00022833"/>
    </source>
</evidence>
<evidence type="ECO:0000313" key="6">
    <source>
        <dbReference type="EMBL" id="CAF1310539.1"/>
    </source>
</evidence>
<dbReference type="Proteomes" id="UP000663829">
    <property type="component" value="Unassembled WGS sequence"/>
</dbReference>